<sequence length="2062" mass="225433">MGKDRSPVASPRFSPLHPRVCPPGHEVNNNQQDFRRKIKKPKLTKTNKQTNEPNRTEQNRTEQNGTNERTNERTKENNNKRIIIIIIIMNNNNNNNRSQPISLPADQKQQQQQSTRKQPIMFPTKNGVRQRVSVHQPNHHHHQTEPMNNRIHSTSSISSSSSSTPRPRPPMKPVSINSSSSSLLPRPSSTATATATNTTAANPTHQQNNTSSNNNNTSNNNTTNQRPKPSTPTITSYSNSLGLSTNSSSYHSTHESTISSPNRQPSPSIKLFPSTQEPDRSLSNRSSSAHSEPNNNNNDNNNPNNLNGLLNFDFGSPFNSHSQDLMINPLNQSQSSFSHPSAPTSPDDQPLFDLRLGSSLITNSSYNNNSLSHYPQTLQDSRRDTLRSLSDLINTSSSSHTDFLNSISKEPSSSTSPTSSSSHHSHNNNNTHNILSKSINSLSSSSSPNSHPITPNRSTSNSSSSDQFRQSLSSTSSPPPSSKPDPVSEPTPKPKSSSLSTTPFLLDLDISGRGPSLGDSKPVATREEEEEDDDDDGDHHHHHRESTRGKQLTSLDQQQPGARQIITAEEDDPYSSSNDDDEDAQSIQYTGSSCDDHSNPPQEALSARLGSNGPYMNRQISDSAASVTNNNYRGNPSTEQGYGHPLANKKSFHFFKLSHSRASSNQPDSEHPMIYNNHGGTQHSSQSSFKHDYVEPSPVSSLTSFNTTGSKSSTKTSSSSRMARLLSRVTGGSSSSLGGGPVKPRPQLPKSSSAQHVHSAPALPTPTPATAKPMRRKGSISNFLDTITISRDKAKPPSSYLQQSTNTAQSEQQQQQQPQSQPTIVPRKSFDMLMRPFLSNKPKSQPSPSSPTPLKTSLSCLPSLPTSSTSHPPNASTATSSRPLLKAKRSYDMLKGKLGNGRKSMDDLSNTAPLSGPASAASAAQQQRTKKIVASPSLLSEAPPSSSTVTPAPSSGLSKNGSRGPADSGPPHHQRFPSTSHSVPHNLGGSNDHARTQALSGSGTDGHLPKHLIPPLDSSSPSSASPAPIDHQSHLSNGAKASKKAIASVERASGPRVIDQSVTVAEWNTLESILMNFQTKLNQQHQQQGGGNEGSSRIDLTAGLTNHLLPFLKAEESFPGSVYHDQKLAANHRNILLGWLELIFDELREPLPTSRAACLDGVSGILESHFFASHNINSNPEALKQYRSVLVSVLNFAIDKLNDKAVYANTLVFAGRMLSLAFFRIEGVGRKLLRALPPVKRMSMRRLLDEMESTSSSESHSSSSQPPNLQPFPAYLRELCFVDLNSYCRVFSSPSLESDNLLVQEGDIQVEMSGNWLIRWTASDSDLPFAFYRAYHRQLATYLRPQERQVVHPSTLISMPGFLLVSASFLDKCDSLVHRSLRSVTTLGPTANNFNAGESANLAMGAKPKVLELAHRRLVSTALDIVGGSPKALDELESSGSSDDSERRRQFFGGLLNLWIRAITKRTSMWDTRSVFLLLDFLDGLFYTVLYTAPAPPPQLHPNELPPSPIVPKLVEPSLQLFDLHFILDVLRRILITADNTVCIMRTIAFIYSQFEALTTRPETLKALCLDLLLDPLVFQHLFLHWNSGVRGYYMRLLVWRLSRLNGSNGGQKSSKSKDVVKIILAFNSRLDAIRKRHDQLSPVSEFLGSKDEEDRRRRRTTICSTRGVSDKPWAISELPPEEVCSETVDERYRDPTGLLTGGSGSDKPSVAKVVSWLKVVKRLGGSSKPKQRQEYPSPEPSQARLPSESSQAPHHQQAQLGANERAMADSRHGSPVRSIKPDDPASPSTQVELSELENESVGRKSECSVRSNPAHGPESPTFFQFEFELGAEIPRSDSFDTPVTTPSASESPATANNNQNNNNNLNKSGDSSSLGGSTGHNTPAKASIEPRVSSRFSKRASLLPPAALDMLKDNDGSEEDGSSPVPEVPSVPSQYITTTNTTTSPKEDEISRKKRKKREKEEREARLLCYDSSKHPYAVKALAEYEQSLEEEFEWKEKLIEEHQLLNPSASTSADRPLFSTEPGAAAVNGKKDADNGAASMVDVIVPRLAVSWPLSFSEDD</sequence>
<feature type="compositionally biased region" description="Low complexity" evidence="1">
    <location>
        <begin position="153"/>
        <end position="165"/>
    </location>
</feature>
<feature type="compositionally biased region" description="Low complexity" evidence="1">
    <location>
        <begin position="703"/>
        <end position="736"/>
    </location>
</feature>
<feature type="compositionally biased region" description="Polar residues" evidence="1">
    <location>
        <begin position="225"/>
        <end position="234"/>
    </location>
</feature>
<proteinExistence type="predicted"/>
<feature type="compositionally biased region" description="Polar residues" evidence="1">
    <location>
        <begin position="1748"/>
        <end position="1761"/>
    </location>
</feature>
<reference evidence="2 3" key="1">
    <citation type="submission" date="2019-05" db="EMBL/GenBank/DDBJ databases">
        <title>Emergence of the Ug99 lineage of the wheat stem rust pathogen through somatic hybridization.</title>
        <authorList>
            <person name="Li F."/>
            <person name="Upadhyaya N.M."/>
            <person name="Sperschneider J."/>
            <person name="Matny O."/>
            <person name="Nguyen-Phuc H."/>
            <person name="Mago R."/>
            <person name="Raley C."/>
            <person name="Miller M.E."/>
            <person name="Silverstein K.A.T."/>
            <person name="Henningsen E."/>
            <person name="Hirsch C.D."/>
            <person name="Visser B."/>
            <person name="Pretorius Z.A."/>
            <person name="Steffenson B.J."/>
            <person name="Schwessinger B."/>
            <person name="Dodds P.N."/>
            <person name="Figueroa M."/>
        </authorList>
    </citation>
    <scope>NUCLEOTIDE SEQUENCE [LARGE SCALE GENOMIC DNA]</scope>
    <source>
        <strain evidence="2 3">Ug99</strain>
    </source>
</reference>
<dbReference type="EMBL" id="VDEP01000152">
    <property type="protein sequence ID" value="KAA1127721.1"/>
    <property type="molecule type" value="Genomic_DNA"/>
</dbReference>
<feature type="compositionally biased region" description="Acidic residues" evidence="1">
    <location>
        <begin position="568"/>
        <end position="584"/>
    </location>
</feature>
<evidence type="ECO:0000313" key="3">
    <source>
        <dbReference type="Proteomes" id="UP000325313"/>
    </source>
</evidence>
<accession>A0A5B0RNZ7</accession>
<feature type="compositionally biased region" description="Low complexity" evidence="1">
    <location>
        <begin position="235"/>
        <end position="260"/>
    </location>
</feature>
<feature type="compositionally biased region" description="Polar residues" evidence="1">
    <location>
        <begin position="331"/>
        <end position="347"/>
    </location>
</feature>
<feature type="compositionally biased region" description="Low complexity" evidence="1">
    <location>
        <begin position="1923"/>
        <end position="1944"/>
    </location>
</feature>
<feature type="compositionally biased region" description="Low complexity" evidence="1">
    <location>
        <begin position="494"/>
        <end position="509"/>
    </location>
</feature>
<gene>
    <name evidence="2" type="ORF">PGTUg99_003376</name>
</gene>
<feature type="compositionally biased region" description="Low complexity" evidence="1">
    <location>
        <begin position="395"/>
        <end position="476"/>
    </location>
</feature>
<feature type="region of interest" description="Disordered" evidence="1">
    <location>
        <begin position="92"/>
        <end position="310"/>
    </location>
</feature>
<dbReference type="Proteomes" id="UP000325313">
    <property type="component" value="Unassembled WGS sequence"/>
</dbReference>
<feature type="region of interest" description="Disordered" evidence="1">
    <location>
        <begin position="837"/>
        <end position="1054"/>
    </location>
</feature>
<feature type="compositionally biased region" description="Polar residues" evidence="1">
    <location>
        <begin position="618"/>
        <end position="640"/>
    </location>
</feature>
<dbReference type="PANTHER" id="PTHR37988">
    <property type="entry name" value="UPF0592 MEMBRANE PROTEIN C7D4.03C"/>
    <property type="match status" value="1"/>
</dbReference>
<feature type="region of interest" description="Disordered" evidence="1">
    <location>
        <begin position="1"/>
        <end position="76"/>
    </location>
</feature>
<feature type="compositionally biased region" description="Low complexity" evidence="1">
    <location>
        <begin position="1857"/>
        <end position="1876"/>
    </location>
</feature>
<feature type="region of interest" description="Disordered" evidence="1">
    <location>
        <begin position="331"/>
        <end position="353"/>
    </location>
</feature>
<feature type="compositionally biased region" description="Low complexity" evidence="1">
    <location>
        <begin position="838"/>
        <end position="873"/>
    </location>
</feature>
<feature type="compositionally biased region" description="Low complexity" evidence="1">
    <location>
        <begin position="178"/>
        <end position="224"/>
    </location>
</feature>
<feature type="region of interest" description="Disordered" evidence="1">
    <location>
        <begin position="2008"/>
        <end position="2034"/>
    </location>
</feature>
<feature type="compositionally biased region" description="Low complexity" evidence="1">
    <location>
        <begin position="283"/>
        <end position="310"/>
    </location>
</feature>
<feature type="compositionally biased region" description="Low complexity" evidence="1">
    <location>
        <begin position="934"/>
        <end position="955"/>
    </location>
</feature>
<feature type="compositionally biased region" description="Pro residues" evidence="1">
    <location>
        <begin position="477"/>
        <end position="493"/>
    </location>
</feature>
<feature type="compositionally biased region" description="Basic residues" evidence="1">
    <location>
        <begin position="36"/>
        <end position="45"/>
    </location>
</feature>
<dbReference type="Pfam" id="PF08578">
    <property type="entry name" value="DUF1765"/>
    <property type="match status" value="1"/>
</dbReference>
<feature type="compositionally biased region" description="Polar residues" evidence="1">
    <location>
        <begin position="549"/>
        <end position="561"/>
    </location>
</feature>
<feature type="compositionally biased region" description="Polar residues" evidence="1">
    <location>
        <begin position="678"/>
        <end position="688"/>
    </location>
</feature>
<feature type="compositionally biased region" description="Low complexity" evidence="1">
    <location>
        <begin position="918"/>
        <end position="927"/>
    </location>
</feature>
<feature type="region of interest" description="Disordered" evidence="1">
    <location>
        <begin position="395"/>
        <end position="647"/>
    </location>
</feature>
<name>A0A5B0RNZ7_PUCGR</name>
<evidence type="ECO:0000313" key="2">
    <source>
        <dbReference type="EMBL" id="KAA1127721.1"/>
    </source>
</evidence>
<feature type="compositionally biased region" description="Acidic residues" evidence="1">
    <location>
        <begin position="527"/>
        <end position="536"/>
    </location>
</feature>
<evidence type="ECO:0000256" key="1">
    <source>
        <dbReference type="SAM" id="MobiDB-lite"/>
    </source>
</evidence>
<dbReference type="PANTHER" id="PTHR37988:SF1">
    <property type="entry name" value="UPF0592 MEMBRANE PROTEIN C7D4.03C"/>
    <property type="match status" value="1"/>
</dbReference>
<feature type="region of interest" description="Disordered" evidence="1">
    <location>
        <begin position="1726"/>
        <end position="1965"/>
    </location>
</feature>
<feature type="compositionally biased region" description="Low complexity" evidence="1">
    <location>
        <begin position="802"/>
        <end position="823"/>
    </location>
</feature>
<feature type="compositionally biased region" description="Polar residues" evidence="1">
    <location>
        <begin position="1840"/>
        <end position="1856"/>
    </location>
</feature>
<comment type="caution">
    <text evidence="2">The sequence shown here is derived from an EMBL/GenBank/DDBJ whole genome shotgun (WGS) entry which is preliminary data.</text>
</comment>
<feature type="compositionally biased region" description="Low complexity" evidence="1">
    <location>
        <begin position="1013"/>
        <end position="1030"/>
    </location>
</feature>
<dbReference type="InterPro" id="IPR013887">
    <property type="entry name" value="UPF0592"/>
</dbReference>
<feature type="region of interest" description="Disordered" evidence="1">
    <location>
        <begin position="659"/>
        <end position="823"/>
    </location>
</feature>
<feature type="compositionally biased region" description="Polar residues" evidence="1">
    <location>
        <begin position="779"/>
        <end position="789"/>
    </location>
</feature>
<organism evidence="2 3">
    <name type="scientific">Puccinia graminis f. sp. tritici</name>
    <dbReference type="NCBI Taxonomy" id="56615"/>
    <lineage>
        <taxon>Eukaryota</taxon>
        <taxon>Fungi</taxon>
        <taxon>Dikarya</taxon>
        <taxon>Basidiomycota</taxon>
        <taxon>Pucciniomycotina</taxon>
        <taxon>Pucciniomycetes</taxon>
        <taxon>Pucciniales</taxon>
        <taxon>Pucciniaceae</taxon>
        <taxon>Puccinia</taxon>
    </lineage>
</organism>
<protein>
    <submittedName>
        <fullName evidence="2">Uncharacterized protein</fullName>
    </submittedName>
</protein>